<gene>
    <name evidence="5" type="primary">recX</name>
    <name evidence="7" type="ORF">NCTC11190_01964</name>
</gene>
<proteinExistence type="inferred from homology"/>
<evidence type="ECO:0000313" key="7">
    <source>
        <dbReference type="EMBL" id="SUE34731.1"/>
    </source>
</evidence>
<comment type="similarity">
    <text evidence="2 5">Belongs to the RecX family.</text>
</comment>
<dbReference type="Gene3D" id="1.10.10.10">
    <property type="entry name" value="Winged helix-like DNA-binding domain superfamily/Winged helix DNA-binding domain"/>
    <property type="match status" value="1"/>
</dbReference>
<dbReference type="AlphaFoldDB" id="A0A379MST6"/>
<dbReference type="InterPro" id="IPR036388">
    <property type="entry name" value="WH-like_DNA-bd_sf"/>
</dbReference>
<organism evidence="7 8">
    <name type="scientific">Rikenella microfusus</name>
    <dbReference type="NCBI Taxonomy" id="28139"/>
    <lineage>
        <taxon>Bacteria</taxon>
        <taxon>Pseudomonadati</taxon>
        <taxon>Bacteroidota</taxon>
        <taxon>Bacteroidia</taxon>
        <taxon>Bacteroidales</taxon>
        <taxon>Rikenellaceae</taxon>
        <taxon>Rikenella</taxon>
    </lineage>
</organism>
<evidence type="ECO:0000256" key="3">
    <source>
        <dbReference type="ARBA" id="ARBA00018111"/>
    </source>
</evidence>
<evidence type="ECO:0000256" key="4">
    <source>
        <dbReference type="ARBA" id="ARBA00022490"/>
    </source>
</evidence>
<keyword evidence="8" id="KW-1185">Reference proteome</keyword>
<evidence type="ECO:0000313" key="8">
    <source>
        <dbReference type="Proteomes" id="UP000255233"/>
    </source>
</evidence>
<dbReference type="PANTHER" id="PTHR33602">
    <property type="entry name" value="REGULATORY PROTEIN RECX FAMILY PROTEIN"/>
    <property type="match status" value="1"/>
</dbReference>
<dbReference type="Proteomes" id="UP000255233">
    <property type="component" value="Unassembled WGS sequence"/>
</dbReference>
<sequence>MVYYGDEEFGYKRVRERRRPENIDYSQPAKSAEQALESLMATCARCERCISDVRRSLYRWRMRPEDYEPIIARLVRERFVDEGRYARAYVRDKANGSGWGRRKIELGLRAKGIPKEIIDEALTEIEPERQADRLETMLYRRLVRERDKARSAYDLRTKLFRWAVGRGYDFAEVQETLERIMAENYEPETESV</sequence>
<dbReference type="EMBL" id="UGVL01000001">
    <property type="protein sequence ID" value="SUE34731.1"/>
    <property type="molecule type" value="Genomic_DNA"/>
</dbReference>
<dbReference type="GO" id="GO:0006282">
    <property type="term" value="P:regulation of DNA repair"/>
    <property type="evidence" value="ECO:0007669"/>
    <property type="project" value="UniProtKB-UniRule"/>
</dbReference>
<dbReference type="InterPro" id="IPR053924">
    <property type="entry name" value="RecX_HTH_2nd"/>
</dbReference>
<comment type="subcellular location">
    <subcellularLocation>
        <location evidence="1 5">Cytoplasm</location>
    </subcellularLocation>
</comment>
<keyword evidence="4 5" id="KW-0963">Cytoplasm</keyword>
<evidence type="ECO:0000256" key="2">
    <source>
        <dbReference type="ARBA" id="ARBA00009695"/>
    </source>
</evidence>
<dbReference type="InterPro" id="IPR003783">
    <property type="entry name" value="Regulatory_RecX"/>
</dbReference>
<feature type="domain" description="RecX second three-helical" evidence="6">
    <location>
        <begin position="81"/>
        <end position="122"/>
    </location>
</feature>
<reference evidence="7 8" key="1">
    <citation type="submission" date="2018-06" db="EMBL/GenBank/DDBJ databases">
        <authorList>
            <consortium name="Pathogen Informatics"/>
            <person name="Doyle S."/>
        </authorList>
    </citation>
    <scope>NUCLEOTIDE SEQUENCE [LARGE SCALE GENOMIC DNA]</scope>
    <source>
        <strain evidence="7 8">NCTC11190</strain>
    </source>
</reference>
<protein>
    <recommendedName>
        <fullName evidence="3 5">Regulatory protein RecX</fullName>
    </recommendedName>
</protein>
<accession>A0A379MST6</accession>
<dbReference type="PANTHER" id="PTHR33602:SF1">
    <property type="entry name" value="REGULATORY PROTEIN RECX FAMILY PROTEIN"/>
    <property type="match status" value="1"/>
</dbReference>
<dbReference type="OrthoDB" id="1523826at2"/>
<evidence type="ECO:0000256" key="5">
    <source>
        <dbReference type="HAMAP-Rule" id="MF_01114"/>
    </source>
</evidence>
<comment type="function">
    <text evidence="5">Modulates RecA activity.</text>
</comment>
<dbReference type="HAMAP" id="MF_01114">
    <property type="entry name" value="RecX"/>
    <property type="match status" value="1"/>
</dbReference>
<dbReference type="STRING" id="880526.GCA_000427365_01854"/>
<dbReference type="Pfam" id="PF02631">
    <property type="entry name" value="RecX_HTH2"/>
    <property type="match status" value="1"/>
</dbReference>
<dbReference type="GO" id="GO:0005737">
    <property type="term" value="C:cytoplasm"/>
    <property type="evidence" value="ECO:0007669"/>
    <property type="project" value="UniProtKB-SubCell"/>
</dbReference>
<name>A0A379MST6_9BACT</name>
<evidence type="ECO:0000256" key="1">
    <source>
        <dbReference type="ARBA" id="ARBA00004496"/>
    </source>
</evidence>
<evidence type="ECO:0000259" key="6">
    <source>
        <dbReference type="Pfam" id="PF02631"/>
    </source>
</evidence>